<evidence type="ECO:0000313" key="2">
    <source>
        <dbReference type="EMBL" id="KAF7505834.1"/>
    </source>
</evidence>
<dbReference type="Proteomes" id="UP000606974">
    <property type="component" value="Unassembled WGS sequence"/>
</dbReference>
<dbReference type="OrthoDB" id="10042665at2759"/>
<evidence type="ECO:0000313" key="3">
    <source>
        <dbReference type="Proteomes" id="UP000606974"/>
    </source>
</evidence>
<reference evidence="2" key="1">
    <citation type="submission" date="2020-02" db="EMBL/GenBank/DDBJ databases">
        <authorList>
            <person name="Palmer J.M."/>
        </authorList>
    </citation>
    <scope>NUCLEOTIDE SEQUENCE</scope>
    <source>
        <strain evidence="2">EPUS1.4</strain>
        <tissue evidence="2">Thallus</tissue>
    </source>
</reference>
<gene>
    <name evidence="2" type="ORF">GJ744_000409</name>
</gene>
<name>A0A8H7AE86_9EURO</name>
<proteinExistence type="predicted"/>
<feature type="compositionally biased region" description="Polar residues" evidence="1">
    <location>
        <begin position="117"/>
        <end position="136"/>
    </location>
</feature>
<sequence>MWRSHTKAPETVRPHSKITKTSELVQDRGQSPVSERIRINSKYILRILSKIRGETLTSDDDGPLVMTRPYKALDYWSEAIRAKFLKLESKFSPSEAPSVSIESKDTTLAIPGDATQAPESSPMTRVSSGEKSQSESVAGGEEDDDESTNSMTAYRHLKCLIRFMDEQLLRKAKFLESDRCRTVAFTDIWYLFKPGDEVVDQSLR</sequence>
<evidence type="ECO:0000256" key="1">
    <source>
        <dbReference type="SAM" id="MobiDB-lite"/>
    </source>
</evidence>
<dbReference type="PANTHER" id="PTHR46411:SF2">
    <property type="entry name" value="AAA+ ATPASE DOMAIN-CONTAINING PROTEIN"/>
    <property type="match status" value="1"/>
</dbReference>
<protein>
    <submittedName>
        <fullName evidence="2">Uncharacterized protein</fullName>
    </submittedName>
</protein>
<dbReference type="PANTHER" id="PTHR46411">
    <property type="entry name" value="FAMILY ATPASE, PUTATIVE-RELATED"/>
    <property type="match status" value="1"/>
</dbReference>
<dbReference type="AlphaFoldDB" id="A0A8H7AE86"/>
<organism evidence="2 3">
    <name type="scientific">Endocarpon pusillum</name>
    <dbReference type="NCBI Taxonomy" id="364733"/>
    <lineage>
        <taxon>Eukaryota</taxon>
        <taxon>Fungi</taxon>
        <taxon>Dikarya</taxon>
        <taxon>Ascomycota</taxon>
        <taxon>Pezizomycotina</taxon>
        <taxon>Eurotiomycetes</taxon>
        <taxon>Chaetothyriomycetidae</taxon>
        <taxon>Verrucariales</taxon>
        <taxon>Verrucariaceae</taxon>
        <taxon>Endocarpon</taxon>
    </lineage>
</organism>
<dbReference type="EMBL" id="JAACFV010000100">
    <property type="protein sequence ID" value="KAF7505834.1"/>
    <property type="molecule type" value="Genomic_DNA"/>
</dbReference>
<comment type="caution">
    <text evidence="2">The sequence shown here is derived from an EMBL/GenBank/DDBJ whole genome shotgun (WGS) entry which is preliminary data.</text>
</comment>
<keyword evidence="3" id="KW-1185">Reference proteome</keyword>
<feature type="region of interest" description="Disordered" evidence="1">
    <location>
        <begin position="95"/>
        <end position="149"/>
    </location>
</feature>
<accession>A0A8H7AE86</accession>